<geneLocation type="mitochondrion" evidence="19"/>
<dbReference type="PANTHER" id="PTHR46552:SF1">
    <property type="entry name" value="NADH-UBIQUINONE OXIDOREDUCTASE CHAIN 2"/>
    <property type="match status" value="1"/>
</dbReference>
<proteinExistence type="inferred from homology"/>
<feature type="transmembrane region" description="Helical" evidence="18">
    <location>
        <begin position="280"/>
        <end position="297"/>
    </location>
</feature>
<comment type="subcellular location">
    <subcellularLocation>
        <location evidence="1">Mitochondrion inner membrane</location>
        <topology evidence="1">Multi-pass membrane protein</topology>
    </subcellularLocation>
</comment>
<keyword evidence="11 18" id="KW-1133">Transmembrane helix</keyword>
<dbReference type="GO" id="GO:0005743">
    <property type="term" value="C:mitochondrial inner membrane"/>
    <property type="evidence" value="ECO:0007669"/>
    <property type="project" value="UniProtKB-SubCell"/>
</dbReference>
<evidence type="ECO:0000256" key="4">
    <source>
        <dbReference type="ARBA" id="ARBA00021008"/>
    </source>
</evidence>
<evidence type="ECO:0000256" key="17">
    <source>
        <dbReference type="ARBA" id="ARBA00049551"/>
    </source>
</evidence>
<feature type="transmembrane region" description="Helical" evidence="18">
    <location>
        <begin position="94"/>
        <end position="115"/>
    </location>
</feature>
<evidence type="ECO:0000256" key="6">
    <source>
        <dbReference type="ARBA" id="ARBA00022660"/>
    </source>
</evidence>
<evidence type="ECO:0000256" key="5">
    <source>
        <dbReference type="ARBA" id="ARBA00022448"/>
    </source>
</evidence>
<name>A0A140DJ83_9BILA</name>
<evidence type="ECO:0000256" key="1">
    <source>
        <dbReference type="ARBA" id="ARBA00004448"/>
    </source>
</evidence>
<keyword evidence="15 18" id="KW-0472">Membrane</keyword>
<comment type="similarity">
    <text evidence="2">Belongs to the complex I subunit 2 family.</text>
</comment>
<evidence type="ECO:0000256" key="3">
    <source>
        <dbReference type="ARBA" id="ARBA00012944"/>
    </source>
</evidence>
<evidence type="ECO:0000256" key="13">
    <source>
        <dbReference type="ARBA" id="ARBA00023075"/>
    </source>
</evidence>
<feature type="transmembrane region" description="Helical" evidence="18">
    <location>
        <begin position="6"/>
        <end position="22"/>
    </location>
</feature>
<organism evidence="19">
    <name type="scientific">Polyacanthorhynchus caballeroi</name>
    <dbReference type="NCBI Taxonomy" id="178082"/>
    <lineage>
        <taxon>Eukaryota</taxon>
        <taxon>Metazoa</taxon>
        <taxon>Spiralia</taxon>
        <taxon>Lophotrochozoa</taxon>
        <taxon>Acanthocephala</taxon>
        <taxon>Polyacanthocephala</taxon>
        <taxon>Polyacanthorhynchidae</taxon>
        <taxon>Polyacanthorhynchus</taxon>
    </lineage>
</organism>
<dbReference type="InterPro" id="IPR050175">
    <property type="entry name" value="Complex_I_Subunit_2"/>
</dbReference>
<evidence type="ECO:0000313" key="19">
    <source>
        <dbReference type="EMBL" id="AMK47837.1"/>
    </source>
</evidence>
<feature type="transmembrane region" description="Helical" evidence="18">
    <location>
        <begin position="135"/>
        <end position="156"/>
    </location>
</feature>
<gene>
    <name evidence="19" type="primary">ND2</name>
</gene>
<feature type="transmembrane region" description="Helical" evidence="18">
    <location>
        <begin position="67"/>
        <end position="87"/>
    </location>
</feature>
<keyword evidence="9" id="KW-1278">Translocase</keyword>
<keyword evidence="14 19" id="KW-0496">Mitochondrion</keyword>
<dbReference type="GO" id="GO:0008137">
    <property type="term" value="F:NADH dehydrogenase (ubiquinone) activity"/>
    <property type="evidence" value="ECO:0007669"/>
    <property type="project" value="UniProtKB-EC"/>
</dbReference>
<evidence type="ECO:0000256" key="8">
    <source>
        <dbReference type="ARBA" id="ARBA00022792"/>
    </source>
</evidence>
<keyword evidence="6" id="KW-0679">Respiratory chain</keyword>
<accession>A0A140DJ83</accession>
<comment type="catalytic activity">
    <reaction evidence="17">
        <text>a ubiquinone + NADH + 5 H(+)(in) = a ubiquinol + NAD(+) + 4 H(+)(out)</text>
        <dbReference type="Rhea" id="RHEA:29091"/>
        <dbReference type="Rhea" id="RHEA-COMP:9565"/>
        <dbReference type="Rhea" id="RHEA-COMP:9566"/>
        <dbReference type="ChEBI" id="CHEBI:15378"/>
        <dbReference type="ChEBI" id="CHEBI:16389"/>
        <dbReference type="ChEBI" id="CHEBI:17976"/>
        <dbReference type="ChEBI" id="CHEBI:57540"/>
        <dbReference type="ChEBI" id="CHEBI:57945"/>
        <dbReference type="EC" id="7.1.1.2"/>
    </reaction>
</comment>
<dbReference type="EMBL" id="KT592358">
    <property type="protein sequence ID" value="AMK47837.1"/>
    <property type="molecule type" value="Genomic_DNA"/>
</dbReference>
<feature type="transmembrane region" description="Helical" evidence="18">
    <location>
        <begin position="163"/>
        <end position="182"/>
    </location>
</feature>
<evidence type="ECO:0000256" key="15">
    <source>
        <dbReference type="ARBA" id="ARBA00023136"/>
    </source>
</evidence>
<evidence type="ECO:0000256" key="16">
    <source>
        <dbReference type="ARBA" id="ARBA00031028"/>
    </source>
</evidence>
<evidence type="ECO:0000256" key="7">
    <source>
        <dbReference type="ARBA" id="ARBA00022692"/>
    </source>
</evidence>
<evidence type="ECO:0000256" key="10">
    <source>
        <dbReference type="ARBA" id="ARBA00022982"/>
    </source>
</evidence>
<keyword evidence="10" id="KW-0249">Electron transport</keyword>
<dbReference type="RefSeq" id="YP_009241141.1">
    <property type="nucleotide sequence ID" value="NC_029766.1"/>
</dbReference>
<keyword evidence="12" id="KW-0520">NAD</keyword>
<evidence type="ECO:0000256" key="9">
    <source>
        <dbReference type="ARBA" id="ARBA00022967"/>
    </source>
</evidence>
<keyword evidence="7 18" id="KW-0812">Transmembrane</keyword>
<keyword evidence="8" id="KW-0999">Mitochondrion inner membrane</keyword>
<keyword evidence="5" id="KW-0813">Transport</keyword>
<feature type="transmembrane region" description="Helical" evidence="18">
    <location>
        <begin position="188"/>
        <end position="206"/>
    </location>
</feature>
<reference evidence="19" key="1">
    <citation type="journal article" date="2016" name="Zool. Scr.">
        <title>Mitogenomic phylogeny of Acanthocephala reveals novel Class relationships.</title>
        <authorList>
            <person name="Gazi M."/>
            <person name="Kim J."/>
            <person name="Garcia-Varela M."/>
            <person name="Park C."/>
            <person name="Littlewood D.J."/>
            <person name="Park J.-K."/>
        </authorList>
    </citation>
    <scope>NUCLEOTIDE SEQUENCE</scope>
</reference>
<keyword evidence="13" id="KW-0830">Ubiquinone</keyword>
<feature type="transmembrane region" description="Helical" evidence="18">
    <location>
        <begin position="211"/>
        <end position="229"/>
    </location>
</feature>
<evidence type="ECO:0000256" key="18">
    <source>
        <dbReference type="SAM" id="Phobius"/>
    </source>
</evidence>
<evidence type="ECO:0000256" key="11">
    <source>
        <dbReference type="ARBA" id="ARBA00022989"/>
    </source>
</evidence>
<evidence type="ECO:0000256" key="2">
    <source>
        <dbReference type="ARBA" id="ARBA00007012"/>
    </source>
</evidence>
<sequence>MGRQGLVWGLVGGVFVSVWWGLTGESVVMFWVMMEVGVVFTVGVLLGEGSGLEAVVVYYVVQSFASAMMLVGVLVGSCGISCMAVILKVGLFPFMFWVVDVLWGVEMGWGVVLIVGVQKILPFVFVLEYMVWWGWSWVILAFSGVLSVFVGSVMLVQSSLVRMFLPLSSVVHSGWFIIFQLFSPSLLIRYYGLYCFLLAGLVWVGFFCDRVGGFAIVCFSGLPPCLGFFMKLNLFWGGVVFSEMLVGVLMVLSIVGLGGYLREMNLCMIESVAQGWESGIVGWGAIYLMVLTVVFVLG</sequence>
<dbReference type="AlphaFoldDB" id="A0A140DJ83"/>
<dbReference type="EC" id="7.1.1.2" evidence="3"/>
<evidence type="ECO:0000256" key="12">
    <source>
        <dbReference type="ARBA" id="ARBA00023027"/>
    </source>
</evidence>
<dbReference type="GeneID" id="27111590"/>
<dbReference type="GO" id="GO:0006120">
    <property type="term" value="P:mitochondrial electron transport, NADH to ubiquinone"/>
    <property type="evidence" value="ECO:0007669"/>
    <property type="project" value="TreeGrafter"/>
</dbReference>
<protein>
    <recommendedName>
        <fullName evidence="4">NADH-ubiquinone oxidoreductase chain 2</fullName>
        <ecNumber evidence="3">7.1.1.2</ecNumber>
    </recommendedName>
    <alternativeName>
        <fullName evidence="16">NADH dehydrogenase subunit 2</fullName>
    </alternativeName>
</protein>
<dbReference type="CTD" id="4536"/>
<evidence type="ECO:0000256" key="14">
    <source>
        <dbReference type="ARBA" id="ARBA00023128"/>
    </source>
</evidence>
<feature type="transmembrane region" description="Helical" evidence="18">
    <location>
        <begin position="235"/>
        <end position="260"/>
    </location>
</feature>
<dbReference type="PANTHER" id="PTHR46552">
    <property type="entry name" value="NADH-UBIQUINONE OXIDOREDUCTASE CHAIN 2"/>
    <property type="match status" value="1"/>
</dbReference>